<dbReference type="InterPro" id="IPR058533">
    <property type="entry name" value="Cation_efflux_TM"/>
</dbReference>
<dbReference type="Pfam" id="PF16916">
    <property type="entry name" value="ZT_dimer"/>
    <property type="match status" value="1"/>
</dbReference>
<dbReference type="InterPro" id="IPR027470">
    <property type="entry name" value="Cation_efflux_CTD"/>
</dbReference>
<dbReference type="RefSeq" id="WP_311657761.1">
    <property type="nucleotide sequence ID" value="NZ_JAVRHY010000003.1"/>
</dbReference>
<comment type="subcellular location">
    <subcellularLocation>
        <location evidence="1">Membrane</location>
        <topology evidence="1">Multi-pass membrane protein</topology>
    </subcellularLocation>
</comment>
<reference evidence="12 13" key="1">
    <citation type="submission" date="2023-09" db="EMBL/GenBank/DDBJ databases">
        <authorList>
            <person name="Rey-Velasco X."/>
        </authorList>
    </citation>
    <scope>NUCLEOTIDE SEQUENCE [LARGE SCALE GENOMIC DNA]</scope>
    <source>
        <strain evidence="12 13">P385</strain>
    </source>
</reference>
<dbReference type="InterPro" id="IPR036837">
    <property type="entry name" value="Cation_efflux_CTD_sf"/>
</dbReference>
<dbReference type="Pfam" id="PF01545">
    <property type="entry name" value="Cation_efflux"/>
    <property type="match status" value="1"/>
</dbReference>
<gene>
    <name evidence="12" type="ORF">RM531_05115</name>
</gene>
<evidence type="ECO:0000256" key="2">
    <source>
        <dbReference type="ARBA" id="ARBA00010212"/>
    </source>
</evidence>
<feature type="transmembrane region" description="Helical" evidence="9">
    <location>
        <begin position="96"/>
        <end position="124"/>
    </location>
</feature>
<dbReference type="SUPFAM" id="SSF161111">
    <property type="entry name" value="Cation efflux protein transmembrane domain-like"/>
    <property type="match status" value="1"/>
</dbReference>
<dbReference type="InterPro" id="IPR050291">
    <property type="entry name" value="CDF_Transporter"/>
</dbReference>
<evidence type="ECO:0000256" key="4">
    <source>
        <dbReference type="ARBA" id="ARBA00022496"/>
    </source>
</evidence>
<dbReference type="Proteomes" id="UP001259982">
    <property type="component" value="Unassembled WGS sequence"/>
</dbReference>
<evidence type="ECO:0000256" key="1">
    <source>
        <dbReference type="ARBA" id="ARBA00004141"/>
    </source>
</evidence>
<feature type="transmembrane region" description="Helical" evidence="9">
    <location>
        <begin position="172"/>
        <end position="190"/>
    </location>
</feature>
<organism evidence="12 13">
    <name type="scientific">Spectribacter acetivorans</name>
    <dbReference type="NCBI Taxonomy" id="3075603"/>
    <lineage>
        <taxon>Bacteria</taxon>
        <taxon>Pseudomonadati</taxon>
        <taxon>Pseudomonadota</taxon>
        <taxon>Gammaproteobacteria</taxon>
        <taxon>Salinisphaerales</taxon>
        <taxon>Salinisphaeraceae</taxon>
        <taxon>Spectribacter</taxon>
    </lineage>
</organism>
<evidence type="ECO:0000256" key="5">
    <source>
        <dbReference type="ARBA" id="ARBA00022692"/>
    </source>
</evidence>
<dbReference type="SUPFAM" id="SSF160240">
    <property type="entry name" value="Cation efflux protein cytoplasmic domain-like"/>
    <property type="match status" value="1"/>
</dbReference>
<comment type="similarity">
    <text evidence="2">Belongs to the cation diffusion facilitator (CDF) transporter (TC 2.A.4) family. FieF subfamily.</text>
</comment>
<feature type="transmembrane region" description="Helical" evidence="9">
    <location>
        <begin position="130"/>
        <end position="151"/>
    </location>
</feature>
<dbReference type="NCBIfam" id="TIGR01297">
    <property type="entry name" value="CDF"/>
    <property type="match status" value="1"/>
</dbReference>
<keyword evidence="6" id="KW-0862">Zinc</keyword>
<keyword evidence="4" id="KW-0408">Iron</keyword>
<dbReference type="PANTHER" id="PTHR43840:SF15">
    <property type="entry name" value="MITOCHONDRIAL METAL TRANSPORTER 1-RELATED"/>
    <property type="match status" value="1"/>
</dbReference>
<evidence type="ECO:0000256" key="7">
    <source>
        <dbReference type="ARBA" id="ARBA00022989"/>
    </source>
</evidence>
<evidence type="ECO:0000256" key="8">
    <source>
        <dbReference type="ARBA" id="ARBA00023136"/>
    </source>
</evidence>
<evidence type="ECO:0000256" key="9">
    <source>
        <dbReference type="SAM" id="Phobius"/>
    </source>
</evidence>
<evidence type="ECO:0000259" key="10">
    <source>
        <dbReference type="Pfam" id="PF01545"/>
    </source>
</evidence>
<dbReference type="EMBL" id="JAVRHY010000003">
    <property type="protein sequence ID" value="MDT0617843.1"/>
    <property type="molecule type" value="Genomic_DNA"/>
</dbReference>
<dbReference type="InterPro" id="IPR027469">
    <property type="entry name" value="Cation_efflux_TMD_sf"/>
</dbReference>
<evidence type="ECO:0000256" key="6">
    <source>
        <dbReference type="ARBA" id="ARBA00022906"/>
    </source>
</evidence>
<keyword evidence="3" id="KW-0813">Transport</keyword>
<keyword evidence="7 9" id="KW-1133">Transmembrane helix</keyword>
<dbReference type="Gene3D" id="1.20.1510.10">
    <property type="entry name" value="Cation efflux protein transmembrane domain"/>
    <property type="match status" value="1"/>
</dbReference>
<accession>A0ABU3B5W1</accession>
<keyword evidence="4" id="KW-0410">Iron transport</keyword>
<evidence type="ECO:0000256" key="3">
    <source>
        <dbReference type="ARBA" id="ARBA00022448"/>
    </source>
</evidence>
<feature type="domain" description="Cation efflux protein transmembrane" evidence="10">
    <location>
        <begin position="29"/>
        <end position="222"/>
    </location>
</feature>
<keyword evidence="6" id="KW-0864">Zinc transport</keyword>
<dbReference type="InterPro" id="IPR002524">
    <property type="entry name" value="Cation_efflux"/>
</dbReference>
<evidence type="ECO:0000313" key="12">
    <source>
        <dbReference type="EMBL" id="MDT0617843.1"/>
    </source>
</evidence>
<keyword evidence="5 9" id="KW-0812">Transmembrane</keyword>
<protein>
    <submittedName>
        <fullName evidence="12">Cation diffusion facilitator family transporter</fullName>
    </submittedName>
</protein>
<keyword evidence="6" id="KW-0406">Ion transport</keyword>
<keyword evidence="13" id="KW-1185">Reference proteome</keyword>
<feature type="domain" description="Cation efflux protein cytoplasmic" evidence="11">
    <location>
        <begin position="229"/>
        <end position="304"/>
    </location>
</feature>
<dbReference type="PANTHER" id="PTHR43840">
    <property type="entry name" value="MITOCHONDRIAL METAL TRANSPORTER 1-RELATED"/>
    <property type="match status" value="1"/>
</dbReference>
<evidence type="ECO:0000259" key="11">
    <source>
        <dbReference type="Pfam" id="PF16916"/>
    </source>
</evidence>
<name>A0ABU3B5W1_9GAMM</name>
<evidence type="ECO:0000313" key="13">
    <source>
        <dbReference type="Proteomes" id="UP001259982"/>
    </source>
</evidence>
<dbReference type="Gene3D" id="3.30.70.1350">
    <property type="entry name" value="Cation efflux protein, cytoplasmic domain"/>
    <property type="match status" value="1"/>
</dbReference>
<keyword evidence="8 9" id="KW-0472">Membrane</keyword>
<sequence length="393" mass="42327">MSESLAEGERRPARGGLRLEVRRKQRATLVGAAVNLPLGLLKLVAGYFGRSEALIADGVHSLSDLVSDAVVLAAIRVGAKSADHDHPYGHARIETVATAFVGMLLIVTAGFIAWNAGVVLLGGATPVVPGWPALAAAIASLILKEALFWYTRHQARRTRSLLLEANAWHHRSDAASSVVAVVAVAGSMAGMPLLDAVGAVLIATMLAAFGWRYGWQSLRELVDTGLAPDRLSVVRDHIGDVPGVRRMRRLRTRTMGGHAAYADVGVMVDPYISLSEAHRISEEISDRLVSHVDEIADICIHIEPDGHEDAPAAFDLPLRTELMTGLRAAWADLPIAGHIERVTLHYLNDAVDVEVLLPFEQVELVGSVAMVRSRFAAVAREVPGVRAIRPLFR</sequence>
<proteinExistence type="inferred from homology"/>
<comment type="caution">
    <text evidence="12">The sequence shown here is derived from an EMBL/GenBank/DDBJ whole genome shotgun (WGS) entry which is preliminary data.</text>
</comment>